<dbReference type="AlphaFoldDB" id="A0A8J4R1H6"/>
<gene>
    <name evidence="1" type="ORF">CMV_013518</name>
</gene>
<comment type="caution">
    <text evidence="1">The sequence shown here is derived from an EMBL/GenBank/DDBJ whole genome shotgun (WGS) entry which is preliminary data.</text>
</comment>
<keyword evidence="2" id="KW-1185">Reference proteome</keyword>
<evidence type="ECO:0000313" key="1">
    <source>
        <dbReference type="EMBL" id="KAF3961908.1"/>
    </source>
</evidence>
<dbReference type="Proteomes" id="UP000737018">
    <property type="component" value="Unassembled WGS sequence"/>
</dbReference>
<dbReference type="EMBL" id="JRKL02001813">
    <property type="protein sequence ID" value="KAF3961908.1"/>
    <property type="molecule type" value="Genomic_DNA"/>
</dbReference>
<reference evidence="1" key="1">
    <citation type="submission" date="2020-03" db="EMBL/GenBank/DDBJ databases">
        <title>Castanea mollissima Vanexum genome sequencing.</title>
        <authorList>
            <person name="Staton M."/>
        </authorList>
    </citation>
    <scope>NUCLEOTIDE SEQUENCE</scope>
    <source>
        <tissue evidence="1">Leaf</tissue>
    </source>
</reference>
<sequence length="150" mass="16119">MVLCSESPPRRRPTICLNEPSVPAHSSSSPFCIHCPQLSPSLASRPRLDSPRLASPRGLALPHLASPRGLALPHLASPRLASLRRLASPCLSTDLSKEFSDKSGGVWDSTVVAAELDGDDDDDDAAADGSIDDRYVDNKPSLLFYSGFYF</sequence>
<proteinExistence type="predicted"/>
<organism evidence="1 2">
    <name type="scientific">Castanea mollissima</name>
    <name type="common">Chinese chestnut</name>
    <dbReference type="NCBI Taxonomy" id="60419"/>
    <lineage>
        <taxon>Eukaryota</taxon>
        <taxon>Viridiplantae</taxon>
        <taxon>Streptophyta</taxon>
        <taxon>Embryophyta</taxon>
        <taxon>Tracheophyta</taxon>
        <taxon>Spermatophyta</taxon>
        <taxon>Magnoliopsida</taxon>
        <taxon>eudicotyledons</taxon>
        <taxon>Gunneridae</taxon>
        <taxon>Pentapetalae</taxon>
        <taxon>rosids</taxon>
        <taxon>fabids</taxon>
        <taxon>Fagales</taxon>
        <taxon>Fagaceae</taxon>
        <taxon>Castanea</taxon>
    </lineage>
</organism>
<accession>A0A8J4R1H6</accession>
<evidence type="ECO:0000313" key="2">
    <source>
        <dbReference type="Proteomes" id="UP000737018"/>
    </source>
</evidence>
<name>A0A8J4R1H6_9ROSI</name>
<protein>
    <submittedName>
        <fullName evidence="1">Uncharacterized protein</fullName>
    </submittedName>
</protein>